<gene>
    <name evidence="1" type="ORF">L6164_003174</name>
</gene>
<organism evidence="1 2">
    <name type="scientific">Bauhinia variegata</name>
    <name type="common">Purple orchid tree</name>
    <name type="synonym">Phanera variegata</name>
    <dbReference type="NCBI Taxonomy" id="167791"/>
    <lineage>
        <taxon>Eukaryota</taxon>
        <taxon>Viridiplantae</taxon>
        <taxon>Streptophyta</taxon>
        <taxon>Embryophyta</taxon>
        <taxon>Tracheophyta</taxon>
        <taxon>Spermatophyta</taxon>
        <taxon>Magnoliopsida</taxon>
        <taxon>eudicotyledons</taxon>
        <taxon>Gunneridae</taxon>
        <taxon>Pentapetalae</taxon>
        <taxon>rosids</taxon>
        <taxon>fabids</taxon>
        <taxon>Fabales</taxon>
        <taxon>Fabaceae</taxon>
        <taxon>Cercidoideae</taxon>
        <taxon>Cercideae</taxon>
        <taxon>Bauhiniinae</taxon>
        <taxon>Bauhinia</taxon>
    </lineage>
</organism>
<evidence type="ECO:0000313" key="1">
    <source>
        <dbReference type="EMBL" id="KAI4354299.1"/>
    </source>
</evidence>
<evidence type="ECO:0000313" key="2">
    <source>
        <dbReference type="Proteomes" id="UP000828941"/>
    </source>
</evidence>
<keyword evidence="2" id="KW-1185">Reference proteome</keyword>
<dbReference type="EMBL" id="CM039427">
    <property type="protein sequence ID" value="KAI4354299.1"/>
    <property type="molecule type" value="Genomic_DNA"/>
</dbReference>
<accession>A0ACB9PZM8</accession>
<dbReference type="Proteomes" id="UP000828941">
    <property type="component" value="Chromosome 2"/>
</dbReference>
<reference evidence="1 2" key="1">
    <citation type="journal article" date="2022" name="DNA Res.">
        <title>Chromosomal-level genome assembly of the orchid tree Bauhinia variegata (Leguminosae; Cercidoideae) supports the allotetraploid origin hypothesis of Bauhinia.</title>
        <authorList>
            <person name="Zhong Y."/>
            <person name="Chen Y."/>
            <person name="Zheng D."/>
            <person name="Pang J."/>
            <person name="Liu Y."/>
            <person name="Luo S."/>
            <person name="Meng S."/>
            <person name="Qian L."/>
            <person name="Wei D."/>
            <person name="Dai S."/>
            <person name="Zhou R."/>
        </authorList>
    </citation>
    <scope>NUCLEOTIDE SEQUENCE [LARGE SCALE GENOMIC DNA]</scope>
    <source>
        <strain evidence="1">BV-YZ2020</strain>
    </source>
</reference>
<sequence length="135" mass="15120">MTYLRDGFARYPWPLHLLESWSDKCWNWSYFVIFARVLCILQTTSVANLSEAVCSELSSSLSTLENVGFDANWIAAVHTRIHKAKALRATKDAIAGQLTEYESLADAMTEFAETNALLVGNAHREELAREVIGLP</sequence>
<name>A0ACB9PZM8_BAUVA</name>
<protein>
    <submittedName>
        <fullName evidence="1">Uncharacterized protein</fullName>
    </submittedName>
</protein>
<comment type="caution">
    <text evidence="1">The sequence shown here is derived from an EMBL/GenBank/DDBJ whole genome shotgun (WGS) entry which is preliminary data.</text>
</comment>
<proteinExistence type="predicted"/>